<feature type="compositionally biased region" description="Polar residues" evidence="6">
    <location>
        <begin position="1852"/>
        <end position="1863"/>
    </location>
</feature>
<dbReference type="GO" id="GO:0051018">
    <property type="term" value="F:protein kinase A binding"/>
    <property type="evidence" value="ECO:0007669"/>
    <property type="project" value="TreeGrafter"/>
</dbReference>
<gene>
    <name evidence="7" type="primary">AKAP6</name>
</gene>
<feature type="compositionally biased region" description="Low complexity" evidence="6">
    <location>
        <begin position="335"/>
        <end position="346"/>
    </location>
</feature>
<dbReference type="PANTHER" id="PTHR14514:SF2">
    <property type="entry name" value="A-KINASE ANCHOR PROTEIN 6"/>
    <property type="match status" value="1"/>
</dbReference>
<proteinExistence type="predicted"/>
<reference evidence="7" key="2">
    <citation type="submission" date="2025-09" db="UniProtKB">
        <authorList>
            <consortium name="Ensembl"/>
        </authorList>
    </citation>
    <scope>IDENTIFICATION</scope>
</reference>
<dbReference type="Pfam" id="PF00435">
    <property type="entry name" value="Spectrin"/>
    <property type="match status" value="1"/>
</dbReference>
<evidence type="ECO:0000256" key="6">
    <source>
        <dbReference type="SAM" id="MobiDB-lite"/>
    </source>
</evidence>
<feature type="region of interest" description="Disordered" evidence="6">
    <location>
        <begin position="1104"/>
        <end position="1123"/>
    </location>
</feature>
<keyword evidence="5" id="KW-0539">Nucleus</keyword>
<feature type="compositionally biased region" description="Basic and acidic residues" evidence="6">
    <location>
        <begin position="1569"/>
        <end position="1578"/>
    </location>
</feature>
<keyword evidence="8" id="KW-1185">Reference proteome</keyword>
<feature type="region of interest" description="Disordered" evidence="6">
    <location>
        <begin position="1422"/>
        <end position="1466"/>
    </location>
</feature>
<evidence type="ECO:0000256" key="5">
    <source>
        <dbReference type="ARBA" id="ARBA00023242"/>
    </source>
</evidence>
<dbReference type="GeneTree" id="ENSGT00810000125473"/>
<dbReference type="OrthoDB" id="10041151at2759"/>
<evidence type="ECO:0000256" key="3">
    <source>
        <dbReference type="ARBA" id="ARBA00022737"/>
    </source>
</evidence>
<feature type="region of interest" description="Disordered" evidence="6">
    <location>
        <begin position="259"/>
        <end position="352"/>
    </location>
</feature>
<reference evidence="7" key="1">
    <citation type="submission" date="2025-08" db="UniProtKB">
        <authorList>
            <consortium name="Ensembl"/>
        </authorList>
    </citation>
    <scope>IDENTIFICATION</scope>
</reference>
<dbReference type="SMART" id="SM00150">
    <property type="entry name" value="SPEC"/>
    <property type="match status" value="3"/>
</dbReference>
<accession>A0A8C5MNS1</accession>
<evidence type="ECO:0000256" key="4">
    <source>
        <dbReference type="ARBA" id="ARBA00023136"/>
    </source>
</evidence>
<feature type="compositionally biased region" description="Acidic residues" evidence="6">
    <location>
        <begin position="1438"/>
        <end position="1449"/>
    </location>
</feature>
<dbReference type="Gene3D" id="1.20.58.60">
    <property type="match status" value="2"/>
</dbReference>
<dbReference type="SUPFAM" id="SSF46966">
    <property type="entry name" value="Spectrin repeat"/>
    <property type="match status" value="2"/>
</dbReference>
<dbReference type="InterPro" id="IPR002017">
    <property type="entry name" value="Spectrin_repeat"/>
</dbReference>
<dbReference type="Proteomes" id="UP000694569">
    <property type="component" value="Unplaced"/>
</dbReference>
<evidence type="ECO:0000256" key="2">
    <source>
        <dbReference type="ARBA" id="ARBA00022553"/>
    </source>
</evidence>
<dbReference type="GO" id="GO:0031965">
    <property type="term" value="C:nuclear membrane"/>
    <property type="evidence" value="ECO:0007669"/>
    <property type="project" value="UniProtKB-SubCell"/>
</dbReference>
<comment type="subcellular location">
    <subcellularLocation>
        <location evidence="1">Nucleus membrane</location>
    </subcellularLocation>
</comment>
<feature type="compositionally biased region" description="Basic and acidic residues" evidence="6">
    <location>
        <begin position="1864"/>
        <end position="1873"/>
    </location>
</feature>
<feature type="region of interest" description="Disordered" evidence="6">
    <location>
        <begin position="1738"/>
        <end position="1760"/>
    </location>
</feature>
<dbReference type="PANTHER" id="PTHR14514">
    <property type="entry name" value="PKA ANCHORING PROTEIN"/>
    <property type="match status" value="1"/>
</dbReference>
<protein>
    <submittedName>
        <fullName evidence="7">A-kinase anchoring protein 6</fullName>
    </submittedName>
</protein>
<dbReference type="Ensembl" id="ENSLLET00000016567.1">
    <property type="protein sequence ID" value="ENSLLEP00000015952.1"/>
    <property type="gene ID" value="ENSLLEG00000010048.1"/>
</dbReference>
<feature type="compositionally biased region" description="Basic and acidic residues" evidence="6">
    <location>
        <begin position="302"/>
        <end position="311"/>
    </location>
</feature>
<feature type="compositionally biased region" description="Basic and acidic residues" evidence="6">
    <location>
        <begin position="1784"/>
        <end position="1795"/>
    </location>
</feature>
<dbReference type="GO" id="GO:0048471">
    <property type="term" value="C:perinuclear region of cytoplasm"/>
    <property type="evidence" value="ECO:0007669"/>
    <property type="project" value="TreeGrafter"/>
</dbReference>
<evidence type="ECO:0000256" key="1">
    <source>
        <dbReference type="ARBA" id="ARBA00004126"/>
    </source>
</evidence>
<feature type="region of interest" description="Disordered" evidence="6">
    <location>
        <begin position="1"/>
        <end position="27"/>
    </location>
</feature>
<keyword evidence="3" id="KW-0677">Repeat</keyword>
<dbReference type="InterPro" id="IPR018159">
    <property type="entry name" value="Spectrin/alpha-actinin"/>
</dbReference>
<organism evidence="7 8">
    <name type="scientific">Leptobrachium leishanense</name>
    <name type="common">Leishan spiny toad</name>
    <dbReference type="NCBI Taxonomy" id="445787"/>
    <lineage>
        <taxon>Eukaryota</taxon>
        <taxon>Metazoa</taxon>
        <taxon>Chordata</taxon>
        <taxon>Craniata</taxon>
        <taxon>Vertebrata</taxon>
        <taxon>Euteleostomi</taxon>
        <taxon>Amphibia</taxon>
        <taxon>Batrachia</taxon>
        <taxon>Anura</taxon>
        <taxon>Pelobatoidea</taxon>
        <taxon>Megophryidae</taxon>
        <taxon>Leptobrachium</taxon>
    </lineage>
</organism>
<feature type="region of interest" description="Disordered" evidence="6">
    <location>
        <begin position="367"/>
        <end position="387"/>
    </location>
</feature>
<feature type="compositionally biased region" description="Low complexity" evidence="6">
    <location>
        <begin position="1105"/>
        <end position="1117"/>
    </location>
</feature>
<dbReference type="GO" id="GO:0016529">
    <property type="term" value="C:sarcoplasmic reticulum"/>
    <property type="evidence" value="ECO:0007669"/>
    <property type="project" value="TreeGrafter"/>
</dbReference>
<dbReference type="GO" id="GO:0044325">
    <property type="term" value="F:transmembrane transporter binding"/>
    <property type="evidence" value="ECO:0007669"/>
    <property type="project" value="TreeGrafter"/>
</dbReference>
<sequence>MSQAQTTRMEDMELMDSQSSHECDIEPPTEQDCARRQYDRPPPLHAGADWKIILHLPEIDTWIRGTSERVRGLTQSVQEDPQSKHVDVHLMQLKEICEDISDHVEQIHALLDTEFSLKLLSYSVNVIVDIHTVQLLWHQLRVSVLVLRERILQGLQDSNGNYTRQTDILQAFTKEDQEDRLDALTEVDGSGQLTIRCPSDYLSLDCGITAYELSDYSPRDEEEPQSVSAKPLEAWTYKAMQQEFPDLVKGPGLLSVVSEKEKEQEPMTVEQDNEHSSPEMEESGQHPLRSLSLSESATPKRPLQETSDHGGDSPTRPSLPKRGLFLHEDDNWENSSSTRTSVTMTSPLPTQPSYTYAPYDHLTLSLTPPCSLKTHKTKSLTEKDGAQDMPLSEKLDRVAPLCINGNGSPCGSSPSPCSSPKDSLTVIQDHRSLDSPPQEIGTNSWYGSDEFLALPSHLHQADLFAQHLDNLSQLVSPSPEESLPGLRDVEDWEISSGSEIGPSSPRCFSPNTPSDLTLHLSGSGRSTPCHMEPSSIMRLSRSSLIQRLLWDIQRQDNDRHVWERIQGFVSKLDRFIRWLQDAMEATENWTPPLPETEALQQYLHTHLNFKQSVDAHCALKDAVLEEGHRLMEVLVSHRPGFVEMLQMITTQWKELQKQIRRQHGWILSSLDAIKTEILKDDENVEEVAEIKLDGSPSSKDAQRDAVSQMSLQLSKVQYYPNSPDACTPKSPKCSLRNDRMQDMEAECEEFWDWLLDMEATVKNSLGLLVSEDQHLQMCKRCNVEMLLREDRVRAFLGQLASMKHEGAPACIVEKEGLIREKWEMLKKSLSEALSTCSPQPVLSPGSGNLVQQLDQRVKELKSWLRDTELTLYNSSLRVDEEGGGETKERLQRELQRFQALCSELQLRRRGVASVLHLCHHLLSLQDQTPQQDPPSLQLLSVNLERRWEAIVMQSTQWQRRLQRELGEGQEIYFLVDPDWADLSSARSEEALEWDETDITVEADCDSQDSKPVVPETVTAEQNGHSLPADPTNLSRFQSSVYQVYSLHNIELIGTNTDPSMRKLPNQGTLAPLPLSLLHGSNFSSLPDLANGSQTSHYRSSKILLSSSGHNSESESGIASGGEGVTAANSEGCLSLDGDGAQSGQEQAEDFGQIDINARLAQYSRLKTHSPLTLYDCSMLQTDKLKQLALGKSQMSIPSFYFSRTPGQVGTNRTMLPTSSEDYSPEDNVDLIEVLSPQSSPHNSSSLESISAACEGLETEPLRRSVSLESWPASYKSNEDLFSQQGSADITPGSEHGEELSKRTLDLLKRLEDIECPSEQKMKRSLSDDITLRSGPHEIILPEIRSPAEKTVLENEDLGSELTELSSSEELSLQSEDIVVLKGRLLDSNASFRKHLSRSLAGEDGEANLSMIVNVSCTSACTDEEDDSDLLSSSTLTLTEEEEEEEELEELNVSMGSEDEAEDGTGLPLGSDFIRRELQAWIRPSILLPRERRKLCRVVQDIAGAPKPDKIWKSSLESGEERNGNESVAKKGNITKSLFKSGEEDHLYNSSHQMDDLENGNLNSRVCKIKDTRSTENHNKEKKKNGPYPWMSITKTEKLHPPSMPALAYHKPRELGPTCNQKSNLRVTCDAIADVDMTDSCCKESEKTQTESYSRVSEGAPVLSCSCHNSTNERSNNPDCTVHEFVKEILDMTSTALHGSTPNDGPSYATGAQIREKVLEHSRRQLERGDFYSYLSLSSHDSDCGEVNESARARTPQMSAQDYADDEIESMFKACTNDKEEEQEEQKQEEQTRSSKESPTPQLSTGMSFKATTSIFKRPQSRAQNSGQQSTEGASVHKFQGRSEVNKNRCNPKVTSKVSPLTQEKCSDPREKHSTKPTASSLPLLHKRVQDQRSITANGSSQVRSHQKVGVDCLILMSQYMCHTHGHP</sequence>
<feature type="region of interest" description="Disordered" evidence="6">
    <location>
        <begin position="1569"/>
        <end position="1591"/>
    </location>
</feature>
<feature type="compositionally biased region" description="Polar residues" evidence="6">
    <location>
        <begin position="1796"/>
        <end position="1832"/>
    </location>
</feature>
<evidence type="ECO:0000313" key="7">
    <source>
        <dbReference type="Ensembl" id="ENSLLEP00000015952.1"/>
    </source>
</evidence>
<name>A0A8C5MNS1_9ANUR</name>
<evidence type="ECO:0000313" key="8">
    <source>
        <dbReference type="Proteomes" id="UP000694569"/>
    </source>
</evidence>
<keyword evidence="4" id="KW-0472">Membrane</keyword>
<keyword evidence="2" id="KW-0597">Phosphoprotein</keyword>
<feature type="region of interest" description="Disordered" evidence="6">
    <location>
        <begin position="1776"/>
        <end position="1883"/>
    </location>
</feature>
<feature type="region of interest" description="Disordered" evidence="6">
    <location>
        <begin position="1507"/>
        <end position="1530"/>
    </location>
</feature>